<evidence type="ECO:0000313" key="3">
    <source>
        <dbReference type="Proteomes" id="UP000183263"/>
    </source>
</evidence>
<proteinExistence type="predicted"/>
<evidence type="ECO:0000256" key="1">
    <source>
        <dbReference type="SAM" id="MobiDB-lite"/>
    </source>
</evidence>
<accession>A0A1G8J5Z3</accession>
<dbReference type="EMBL" id="FNDN01000006">
    <property type="protein sequence ID" value="SDI26664.1"/>
    <property type="molecule type" value="Genomic_DNA"/>
</dbReference>
<name>A0A1G8J5Z3_9NOCA</name>
<feature type="compositionally biased region" description="Low complexity" evidence="1">
    <location>
        <begin position="59"/>
        <end position="69"/>
    </location>
</feature>
<dbReference type="Proteomes" id="UP000183263">
    <property type="component" value="Unassembled WGS sequence"/>
</dbReference>
<sequence length="276" mass="27831">MSEYPEPSTDAKVLVFGPVDRDAVGMPLERRRGTTTGFLACALTLVVAAGCATEEVGDPSPESPTLTTAPPTPPPEQGGAPGHPLAGFDEVVAAFDGSTGLAIAPVGGGQSLVAGDVQTGPAWATIDVAVSLARERGEPDPTDPRVVEEVLREYGDPATVVGAPLEQTEWSLPAQAQFASFVPCDERSGPALAGPETPEWGLGAVEGAQFSSGTGTDPGAGYSIRQFGVVPSGTGQLAVALAVTSASDAATARDQATRLAEWIAARAAAMGLPPGC</sequence>
<feature type="region of interest" description="Disordered" evidence="1">
    <location>
        <begin position="54"/>
        <end position="86"/>
    </location>
</feature>
<organism evidence="2 3">
    <name type="scientific">Rhodococcus triatomae</name>
    <dbReference type="NCBI Taxonomy" id="300028"/>
    <lineage>
        <taxon>Bacteria</taxon>
        <taxon>Bacillati</taxon>
        <taxon>Actinomycetota</taxon>
        <taxon>Actinomycetes</taxon>
        <taxon>Mycobacteriales</taxon>
        <taxon>Nocardiaceae</taxon>
        <taxon>Rhodococcus</taxon>
    </lineage>
</organism>
<protein>
    <submittedName>
        <fullName evidence="2">Uncharacterized protein</fullName>
    </submittedName>
</protein>
<reference evidence="2 3" key="1">
    <citation type="submission" date="2016-10" db="EMBL/GenBank/DDBJ databases">
        <authorList>
            <person name="de Groot N.N."/>
        </authorList>
    </citation>
    <scope>NUCLEOTIDE SEQUENCE [LARGE SCALE GENOMIC DNA]</scope>
    <source>
        <strain evidence="2 3">DSM 44892</strain>
    </source>
</reference>
<evidence type="ECO:0000313" key="2">
    <source>
        <dbReference type="EMBL" id="SDI26664.1"/>
    </source>
</evidence>
<gene>
    <name evidence="2" type="ORF">SAMN05444695_10680</name>
</gene>
<dbReference type="AlphaFoldDB" id="A0A1G8J5Z3"/>
<keyword evidence="3" id="KW-1185">Reference proteome</keyword>